<reference evidence="10 11" key="1">
    <citation type="journal article" date="2019" name="Int. J. Syst. Evol. Microbiol.">
        <title>The Global Catalogue of Microorganisms (GCM) 10K type strain sequencing project: providing services to taxonomists for standard genome sequencing and annotation.</title>
        <authorList>
            <consortium name="The Broad Institute Genomics Platform"/>
            <consortium name="The Broad Institute Genome Sequencing Center for Infectious Disease"/>
            <person name="Wu L."/>
            <person name="Ma J."/>
        </authorList>
    </citation>
    <scope>NUCLEOTIDE SEQUENCE [LARGE SCALE GENOMIC DNA]</scope>
    <source>
        <strain evidence="10 11">JCM 15592</strain>
    </source>
</reference>
<evidence type="ECO:0000256" key="1">
    <source>
        <dbReference type="ARBA" id="ARBA00004651"/>
    </source>
</evidence>
<comment type="catalytic activity">
    <reaction evidence="8">
        <text>N-terminal S-1,2-diacyl-sn-glyceryl-L-cysteinyl-[lipoprotein] + a glycerophospholipid = N-acyl-S-1,2-diacyl-sn-glyceryl-L-cysteinyl-[lipoprotein] + a 2-acyl-sn-glycero-3-phospholipid + H(+)</text>
        <dbReference type="Rhea" id="RHEA:48228"/>
        <dbReference type="Rhea" id="RHEA-COMP:14681"/>
        <dbReference type="Rhea" id="RHEA-COMP:14684"/>
        <dbReference type="ChEBI" id="CHEBI:15378"/>
        <dbReference type="ChEBI" id="CHEBI:136912"/>
        <dbReference type="ChEBI" id="CHEBI:140656"/>
        <dbReference type="ChEBI" id="CHEBI:140657"/>
        <dbReference type="ChEBI" id="CHEBI:140660"/>
        <dbReference type="EC" id="2.3.1.269"/>
    </reaction>
</comment>
<accession>A0ABN2LEC0</accession>
<evidence type="ECO:0000313" key="10">
    <source>
        <dbReference type="EMBL" id="GAA1785773.1"/>
    </source>
</evidence>
<dbReference type="SUPFAM" id="SSF56317">
    <property type="entry name" value="Carbon-nitrogen hydrolase"/>
    <property type="match status" value="1"/>
</dbReference>
<sequence>MRREPAGPILPARLLLALAGGGAIALAFPGTNWWYAAWLGCALLAAAGWCASWRTGLLSGLVGGLAYFIPTLSWSGVYVGKLPWFALATLEALYIAVMLAVIGPLQRRLVERGWRWAAYGMVPLGWVLGEWARSTTPFGGFPWVRLAFSQADSPLRTLAAFGGAPLVTAGVATIGVLLYAGARALRRRPGTAALGIATTLGAAFVLGGIPVGRGGDSPKMAAIGLVQGNVPEPGLEFNAERRAVLDNHVRETERLASYMSRADLVVWPENASDIDPTRNADAAAVINQARSAIKAPLLIGAILDEPAPFVSNASLLYRPGSMDPERYIKQHPVPFAEYVPAKDFFRHFNSNVDLVREGMAKGTETGYFELTSDYSSPGQPYTFAALPTICFEVAYDGLVRTSVTHRPDVPSVLVVQTNNATFGYTAESDQQFAISRLRAIEHNRSVVHVSTVGVSGFISPNGTYVEKSSLFTAYAASSNVELRSGLTIADRVGPTPEYAALAGLLIAWAATRWRRRDNDQQPLSTLKSKDLARA</sequence>
<evidence type="ECO:0000256" key="8">
    <source>
        <dbReference type="HAMAP-Rule" id="MF_01148"/>
    </source>
</evidence>
<organism evidence="10 11">
    <name type="scientific">Nostocoides veronense</name>
    <dbReference type="NCBI Taxonomy" id="330836"/>
    <lineage>
        <taxon>Bacteria</taxon>
        <taxon>Bacillati</taxon>
        <taxon>Actinomycetota</taxon>
        <taxon>Actinomycetes</taxon>
        <taxon>Micrococcales</taxon>
        <taxon>Intrasporangiaceae</taxon>
        <taxon>Nostocoides</taxon>
    </lineage>
</organism>
<protein>
    <recommendedName>
        <fullName evidence="8">Apolipoprotein N-acyltransferase</fullName>
        <shortName evidence="8">ALP N-acyltransferase</shortName>
        <ecNumber evidence="8">2.3.1.269</ecNumber>
    </recommendedName>
</protein>
<evidence type="ECO:0000256" key="5">
    <source>
        <dbReference type="ARBA" id="ARBA00022989"/>
    </source>
</evidence>
<dbReference type="InterPro" id="IPR045378">
    <property type="entry name" value="LNT_N"/>
</dbReference>
<feature type="transmembrane region" description="Helical" evidence="8">
    <location>
        <begin position="158"/>
        <end position="180"/>
    </location>
</feature>
<evidence type="ECO:0000313" key="11">
    <source>
        <dbReference type="Proteomes" id="UP001499938"/>
    </source>
</evidence>
<dbReference type="InterPro" id="IPR036526">
    <property type="entry name" value="C-N_Hydrolase_sf"/>
</dbReference>
<dbReference type="EMBL" id="BAAAPO010000015">
    <property type="protein sequence ID" value="GAA1785773.1"/>
    <property type="molecule type" value="Genomic_DNA"/>
</dbReference>
<evidence type="ECO:0000259" key="9">
    <source>
        <dbReference type="PROSITE" id="PS50263"/>
    </source>
</evidence>
<dbReference type="RefSeq" id="WP_344081850.1">
    <property type="nucleotide sequence ID" value="NZ_BAAAPO010000015.1"/>
</dbReference>
<comment type="pathway">
    <text evidence="8">Protein modification; lipoprotein biosynthesis (N-acyl transfer).</text>
</comment>
<dbReference type="Pfam" id="PF20154">
    <property type="entry name" value="LNT_N"/>
    <property type="match status" value="1"/>
</dbReference>
<gene>
    <name evidence="10" type="primary">lnt_1</name>
    <name evidence="8" type="synonym">lnt</name>
    <name evidence="10" type="ORF">GCM10009811_08630</name>
</gene>
<dbReference type="PROSITE" id="PS50263">
    <property type="entry name" value="CN_HYDROLASE"/>
    <property type="match status" value="1"/>
</dbReference>
<evidence type="ECO:0000256" key="2">
    <source>
        <dbReference type="ARBA" id="ARBA00022475"/>
    </source>
</evidence>
<dbReference type="PANTHER" id="PTHR38686:SF1">
    <property type="entry name" value="APOLIPOPROTEIN N-ACYLTRANSFERASE"/>
    <property type="match status" value="1"/>
</dbReference>
<dbReference type="NCBIfam" id="TIGR00546">
    <property type="entry name" value="lnt"/>
    <property type="match status" value="1"/>
</dbReference>
<keyword evidence="2 8" id="KW-1003">Cell membrane</keyword>
<feature type="transmembrane region" description="Helical" evidence="8">
    <location>
        <begin position="84"/>
        <end position="102"/>
    </location>
</feature>
<comment type="caution">
    <text evidence="10">The sequence shown here is derived from an EMBL/GenBank/DDBJ whole genome shotgun (WGS) entry which is preliminary data.</text>
</comment>
<evidence type="ECO:0000256" key="7">
    <source>
        <dbReference type="ARBA" id="ARBA00023315"/>
    </source>
</evidence>
<keyword evidence="11" id="KW-1185">Reference proteome</keyword>
<feature type="transmembrane region" description="Helical" evidence="8">
    <location>
        <begin position="12"/>
        <end position="28"/>
    </location>
</feature>
<evidence type="ECO:0000256" key="6">
    <source>
        <dbReference type="ARBA" id="ARBA00023136"/>
    </source>
</evidence>
<feature type="transmembrane region" description="Helical" evidence="8">
    <location>
        <begin position="58"/>
        <end position="78"/>
    </location>
</feature>
<keyword evidence="3 8" id="KW-0808">Transferase</keyword>
<comment type="function">
    <text evidence="8">Catalyzes the phospholipid dependent N-acylation of the N-terminal cysteine of apolipoprotein, the last step in lipoprotein maturation.</text>
</comment>
<feature type="transmembrane region" description="Helical" evidence="8">
    <location>
        <begin position="34"/>
        <end position="51"/>
    </location>
</feature>
<dbReference type="Pfam" id="PF00795">
    <property type="entry name" value="CN_hydrolase"/>
    <property type="match status" value="1"/>
</dbReference>
<dbReference type="Proteomes" id="UP001499938">
    <property type="component" value="Unassembled WGS sequence"/>
</dbReference>
<comment type="similarity">
    <text evidence="8">Belongs to the CN hydrolase family. Apolipoprotein N-acyltransferase subfamily.</text>
</comment>
<keyword evidence="7 8" id="KW-0012">Acyltransferase</keyword>
<dbReference type="HAMAP" id="MF_01148">
    <property type="entry name" value="Lnt"/>
    <property type="match status" value="1"/>
</dbReference>
<proteinExistence type="inferred from homology"/>
<keyword evidence="4 8" id="KW-0812">Transmembrane</keyword>
<dbReference type="Gene3D" id="3.60.110.10">
    <property type="entry name" value="Carbon-nitrogen hydrolase"/>
    <property type="match status" value="1"/>
</dbReference>
<keyword evidence="5 8" id="KW-1133">Transmembrane helix</keyword>
<dbReference type="PANTHER" id="PTHR38686">
    <property type="entry name" value="APOLIPOPROTEIN N-ACYLTRANSFERASE"/>
    <property type="match status" value="1"/>
</dbReference>
<feature type="domain" description="CN hydrolase" evidence="9">
    <location>
        <begin position="226"/>
        <end position="484"/>
    </location>
</feature>
<evidence type="ECO:0000256" key="3">
    <source>
        <dbReference type="ARBA" id="ARBA00022679"/>
    </source>
</evidence>
<dbReference type="EC" id="2.3.1.269" evidence="8"/>
<dbReference type="InterPro" id="IPR003010">
    <property type="entry name" value="C-N_Hydrolase"/>
</dbReference>
<dbReference type="CDD" id="cd07571">
    <property type="entry name" value="ALP_N-acyl_transferase"/>
    <property type="match status" value="1"/>
</dbReference>
<name>A0ABN2LEC0_9MICO</name>
<feature type="transmembrane region" description="Helical" evidence="8">
    <location>
        <begin position="114"/>
        <end position="132"/>
    </location>
</feature>
<keyword evidence="6 8" id="KW-0472">Membrane</keyword>
<feature type="transmembrane region" description="Helical" evidence="8">
    <location>
        <begin position="192"/>
        <end position="211"/>
    </location>
</feature>
<evidence type="ECO:0000256" key="4">
    <source>
        <dbReference type="ARBA" id="ARBA00022692"/>
    </source>
</evidence>
<comment type="subcellular location">
    <subcellularLocation>
        <location evidence="1 8">Cell membrane</location>
        <topology evidence="1 8">Multi-pass membrane protein</topology>
    </subcellularLocation>
</comment>
<dbReference type="InterPro" id="IPR004563">
    <property type="entry name" value="Apolipo_AcylTrfase"/>
</dbReference>